<protein>
    <submittedName>
        <fullName evidence="1">1-acyl-sn-glycerol-3-phosphate acyltransferase</fullName>
    </submittedName>
</protein>
<sequence>MKILILIYQWLIAAPIFVVATFLTALVTSIGSLLFGTHWWGYYPPHIWARLSCRLMFVNIKVVGRENIDRNTSYIFVANHQGAFDIWAIYGYLNHNFKWLMKKSLEKIFMVGPACKRAHHIFVDDSNIAAIKQTIAEAEDTLKEGMSLVIFPEGSRSWDGKMIPFKRGAFMLAAEFRLPVVPITIDGSFKRMPRFSYNITPGQITLTIHKPIYPGERGFNTKLLMAKCREDIESALPDCDKGISVGHRIDAI</sequence>
<evidence type="ECO:0000313" key="2">
    <source>
        <dbReference type="Proteomes" id="UP000306319"/>
    </source>
</evidence>
<keyword evidence="1" id="KW-0808">Transferase</keyword>
<reference evidence="1" key="1">
    <citation type="submission" date="2019-04" db="EMBL/GenBank/DDBJ databases">
        <title>Microbes associate with the intestines of laboratory mice.</title>
        <authorList>
            <person name="Navarre W."/>
            <person name="Wong E."/>
            <person name="Huang K."/>
            <person name="Tropini C."/>
            <person name="Ng K."/>
            <person name="Yu B."/>
        </authorList>
    </citation>
    <scope>NUCLEOTIDE SEQUENCE</scope>
    <source>
        <strain evidence="1">NM04_E33</strain>
    </source>
</reference>
<dbReference type="EMBL" id="SRYB01000005">
    <property type="protein sequence ID" value="TGY79807.1"/>
    <property type="molecule type" value="Genomic_DNA"/>
</dbReference>
<gene>
    <name evidence="1" type="ORF">E5331_05375</name>
</gene>
<organism evidence="1 2">
    <name type="scientific">Lepagella muris</name>
    <dbReference type="NCBI Taxonomy" id="3032870"/>
    <lineage>
        <taxon>Bacteria</taxon>
        <taxon>Pseudomonadati</taxon>
        <taxon>Bacteroidota</taxon>
        <taxon>Bacteroidia</taxon>
        <taxon>Bacteroidales</taxon>
        <taxon>Muribaculaceae</taxon>
        <taxon>Lepagella</taxon>
    </lineage>
</organism>
<comment type="caution">
    <text evidence="1">The sequence shown here is derived from an EMBL/GenBank/DDBJ whole genome shotgun (WGS) entry which is preliminary data.</text>
</comment>
<name>A0AC61RJI1_9BACT</name>
<dbReference type="Proteomes" id="UP000306319">
    <property type="component" value="Unassembled WGS sequence"/>
</dbReference>
<keyword evidence="1" id="KW-0012">Acyltransferase</keyword>
<evidence type="ECO:0000313" key="1">
    <source>
        <dbReference type="EMBL" id="TGY79807.1"/>
    </source>
</evidence>
<accession>A0AC61RJI1</accession>
<proteinExistence type="predicted"/>
<keyword evidence="2" id="KW-1185">Reference proteome</keyword>